<dbReference type="RefSeq" id="WP_290110155.1">
    <property type="nucleotide sequence ID" value="NZ_JAUEPL010000004.1"/>
</dbReference>
<protein>
    <submittedName>
        <fullName evidence="1">Uncharacterized protein</fullName>
    </submittedName>
</protein>
<proteinExistence type="predicted"/>
<reference evidence="1" key="1">
    <citation type="submission" date="2023-06" db="EMBL/GenBank/DDBJ databases">
        <title>WGS-Sequencing of Streptomyces ficellus isolate 21 collected from sand in Gara Djebilet Iron Mine in Algeria.</title>
        <authorList>
            <person name="Zegers G.P."/>
            <person name="Gomez A."/>
            <person name="Gueddou A."/>
            <person name="Zahara A.F."/>
            <person name="Worth M."/>
            <person name="Sevigny J.L."/>
            <person name="Tisa L."/>
        </authorList>
    </citation>
    <scope>NUCLEOTIDE SEQUENCE</scope>
    <source>
        <strain evidence="1">AS11</strain>
    </source>
</reference>
<dbReference type="EMBL" id="JAUEPL010000004">
    <property type="protein sequence ID" value="MDN3293303.1"/>
    <property type="molecule type" value="Genomic_DNA"/>
</dbReference>
<keyword evidence="2" id="KW-1185">Reference proteome</keyword>
<name>A0ABT7Z1D3_9ACTN</name>
<dbReference type="Proteomes" id="UP001174050">
    <property type="component" value="Unassembled WGS sequence"/>
</dbReference>
<comment type="caution">
    <text evidence="1">The sequence shown here is derived from an EMBL/GenBank/DDBJ whole genome shotgun (WGS) entry which is preliminary data.</text>
</comment>
<evidence type="ECO:0000313" key="2">
    <source>
        <dbReference type="Proteomes" id="UP001174050"/>
    </source>
</evidence>
<organism evidence="1 2">
    <name type="scientific">Streptomyces ficellus</name>
    <dbReference type="NCBI Taxonomy" id="1977088"/>
    <lineage>
        <taxon>Bacteria</taxon>
        <taxon>Bacillati</taxon>
        <taxon>Actinomycetota</taxon>
        <taxon>Actinomycetes</taxon>
        <taxon>Kitasatosporales</taxon>
        <taxon>Streptomycetaceae</taxon>
        <taxon>Streptomyces</taxon>
    </lineage>
</organism>
<gene>
    <name evidence="1" type="ORF">QWM81_04410</name>
</gene>
<sequence>MARDPRFHLDQDGHSVTVQLYGRSGGLEVLVDGKVVAYERDWRRGGTVPAELPGDPPRPFSITVSSAKEMGGVPFCVMETGGTRYLMPRVPLGGSRYEPARPGPYLGLRRLRRFLRRLVRRWARR</sequence>
<accession>A0ABT7Z1D3</accession>
<evidence type="ECO:0000313" key="1">
    <source>
        <dbReference type="EMBL" id="MDN3293303.1"/>
    </source>
</evidence>